<evidence type="ECO:0000313" key="1">
    <source>
        <dbReference type="EMBL" id="SUB74432.1"/>
    </source>
</evidence>
<dbReference type="Pfam" id="PF22398">
    <property type="entry name" value="DUF6978"/>
    <property type="match status" value="1"/>
</dbReference>
<dbReference type="AlphaFoldDB" id="A0A379DA12"/>
<reference evidence="1 2" key="1">
    <citation type="submission" date="2018-06" db="EMBL/GenBank/DDBJ databases">
        <authorList>
            <consortium name="Pathogen Informatics"/>
            <person name="Doyle S."/>
        </authorList>
    </citation>
    <scope>NUCLEOTIDE SEQUENCE [LARGE SCALE GENOMIC DNA]</scope>
    <source>
        <strain evidence="1 2">NCTC11088</strain>
    </source>
</reference>
<evidence type="ECO:0000313" key="2">
    <source>
        <dbReference type="Proteomes" id="UP000254777"/>
    </source>
</evidence>
<dbReference type="EMBL" id="UGTH01000001">
    <property type="protein sequence ID" value="SUB74432.1"/>
    <property type="molecule type" value="Genomic_DNA"/>
</dbReference>
<proteinExistence type="predicted"/>
<organism evidence="1 2">
    <name type="scientific">Peptoniphilus indolicus</name>
    <dbReference type="NCBI Taxonomy" id="33030"/>
    <lineage>
        <taxon>Bacteria</taxon>
        <taxon>Bacillati</taxon>
        <taxon>Bacillota</taxon>
        <taxon>Tissierellia</taxon>
        <taxon>Tissierellales</taxon>
        <taxon>Peptoniphilaceae</taxon>
        <taxon>Peptoniphilus</taxon>
    </lineage>
</organism>
<accession>A0A379DA12</accession>
<protein>
    <submittedName>
        <fullName evidence="1">Uncharacterized protein</fullName>
    </submittedName>
</protein>
<name>A0A379DA12_9FIRM</name>
<gene>
    <name evidence="1" type="ORF">NCTC11088_00163</name>
</gene>
<sequence length="149" mass="17720">MEYNKLNEELFSYILMLNKYFQENHISLHDSKSQHAIESTDNKCSFILDIHKGGAYSRRIVFNLRLKRSDETIFRLEIDGKPHVNHDGTCTDRNHVHIIKFDEGKIFEYGISLNDFHDIIIKNTDDICEIFENFCTYNKIKIPQYQKIM</sequence>
<dbReference type="InterPro" id="IPR053916">
    <property type="entry name" value="DUF6978"/>
</dbReference>
<dbReference type="Proteomes" id="UP000254777">
    <property type="component" value="Unassembled WGS sequence"/>
</dbReference>
<dbReference type="RefSeq" id="WP_004822571.1">
    <property type="nucleotide sequence ID" value="NZ_UGTH01000001.1"/>
</dbReference>